<dbReference type="AlphaFoldDB" id="A0A0F6AY88"/>
<dbReference type="Proteomes" id="UP000002695">
    <property type="component" value="Chromosome"/>
</dbReference>
<proteinExistence type="predicted"/>
<gene>
    <name evidence="1" type="ordered locus">STM14_0698</name>
</gene>
<reference evidence="1 2" key="1">
    <citation type="journal article" date="2010" name="J. Bacteriol.">
        <title>Short-term signatures of evolutionary change in the Salmonella enterica serovar typhimurium 14028 genome.</title>
        <authorList>
            <person name="Jarvik T."/>
            <person name="Smillie C."/>
            <person name="Groisman E.A."/>
            <person name="Ochman H."/>
        </authorList>
    </citation>
    <scope>NUCLEOTIDE SEQUENCE [LARGE SCALE GENOMIC DNA]</scope>
    <source>
        <strain evidence="2">14028s / SGSC 2262</strain>
    </source>
</reference>
<evidence type="ECO:0000313" key="2">
    <source>
        <dbReference type="Proteomes" id="UP000002695"/>
    </source>
</evidence>
<protein>
    <submittedName>
        <fullName evidence="1">Uncharacterized protein</fullName>
    </submittedName>
</protein>
<sequence>MGNNPVLSCCCVVNYGKGVIETKCNISLEHPNGQQL</sequence>
<dbReference type="EMBL" id="CP001363">
    <property type="protein sequence ID" value="ACY87210.1"/>
    <property type="molecule type" value="Genomic_DNA"/>
</dbReference>
<dbReference type="KEGG" id="seo:STM14_0698"/>
<dbReference type="HOGENOM" id="CLU_3358357_0_0_6"/>
<organism evidence="1 2">
    <name type="scientific">Salmonella typhimurium (strain 14028s / SGSC 2262)</name>
    <dbReference type="NCBI Taxonomy" id="588858"/>
    <lineage>
        <taxon>Bacteria</taxon>
        <taxon>Pseudomonadati</taxon>
        <taxon>Pseudomonadota</taxon>
        <taxon>Gammaproteobacteria</taxon>
        <taxon>Enterobacterales</taxon>
        <taxon>Enterobacteriaceae</taxon>
        <taxon>Salmonella</taxon>
    </lineage>
</organism>
<evidence type="ECO:0000313" key="1">
    <source>
        <dbReference type="EMBL" id="ACY87210.1"/>
    </source>
</evidence>
<accession>A0A0F6AY88</accession>
<name>A0A0F6AY88_SALT1</name>
<keyword evidence="2" id="KW-1185">Reference proteome</keyword>